<dbReference type="Proteomes" id="UP000797356">
    <property type="component" value="Chromosome 3"/>
</dbReference>
<keyword evidence="1" id="KW-1133">Transmembrane helix</keyword>
<keyword evidence="1" id="KW-0812">Transmembrane</keyword>
<name>A0A8K0MYV4_COCNU</name>
<evidence type="ECO:0000256" key="1">
    <source>
        <dbReference type="SAM" id="Phobius"/>
    </source>
</evidence>
<dbReference type="AlphaFoldDB" id="A0A8K0MYV4"/>
<protein>
    <submittedName>
        <fullName evidence="2">Uncharacterized protein</fullName>
    </submittedName>
</protein>
<evidence type="ECO:0000313" key="3">
    <source>
        <dbReference type="Proteomes" id="UP000797356"/>
    </source>
</evidence>
<feature type="transmembrane region" description="Helical" evidence="1">
    <location>
        <begin position="26"/>
        <end position="43"/>
    </location>
</feature>
<accession>A0A8K0MYV4</accession>
<reference evidence="2" key="2">
    <citation type="submission" date="2019-07" db="EMBL/GenBank/DDBJ databases">
        <authorList>
            <person name="Yang Y."/>
            <person name="Bocs S."/>
            <person name="Baudouin L."/>
        </authorList>
    </citation>
    <scope>NUCLEOTIDE SEQUENCE</scope>
    <source>
        <tissue evidence="2">Spear leaf of Hainan Tall coconut</tissue>
    </source>
</reference>
<dbReference type="EMBL" id="CM017874">
    <property type="protein sequence ID" value="KAG1334331.1"/>
    <property type="molecule type" value="Genomic_DNA"/>
</dbReference>
<gene>
    <name evidence="2" type="ORF">COCNU_03G004500</name>
</gene>
<reference evidence="2" key="1">
    <citation type="journal article" date="2017" name="Gigascience">
        <title>The genome draft of coconut (Cocos nucifera).</title>
        <authorList>
            <person name="Xiao Y."/>
            <person name="Xu P."/>
            <person name="Fan H."/>
            <person name="Baudouin L."/>
            <person name="Xia W."/>
            <person name="Bocs S."/>
            <person name="Xu J."/>
            <person name="Li Q."/>
            <person name="Guo A."/>
            <person name="Zhou L."/>
            <person name="Li J."/>
            <person name="Wu Y."/>
            <person name="Ma Z."/>
            <person name="Armero A."/>
            <person name="Issali A.E."/>
            <person name="Liu N."/>
            <person name="Peng M."/>
            <person name="Yang Y."/>
        </authorList>
    </citation>
    <scope>NUCLEOTIDE SEQUENCE</scope>
    <source>
        <tissue evidence="2">Spear leaf of Hainan Tall coconut</tissue>
    </source>
</reference>
<comment type="caution">
    <text evidence="2">The sequence shown here is derived from an EMBL/GenBank/DDBJ whole genome shotgun (WGS) entry which is preliminary data.</text>
</comment>
<sequence length="122" mass="13504">MAPTSSEEFLLAAPQIARTRGPDPNLVGKFALIVAAGGLMMGYDRHRRRRRHHHLDLAFQVYLFADIMTFVLGLLLKYRLMAAPPDSTTTGNGKITTWVTLFMSVVTLALGSFLLIFANCHA</sequence>
<keyword evidence="3" id="KW-1185">Reference proteome</keyword>
<proteinExistence type="predicted"/>
<keyword evidence="1" id="KW-0472">Membrane</keyword>
<organism evidence="2 3">
    <name type="scientific">Cocos nucifera</name>
    <name type="common">Coconut palm</name>
    <dbReference type="NCBI Taxonomy" id="13894"/>
    <lineage>
        <taxon>Eukaryota</taxon>
        <taxon>Viridiplantae</taxon>
        <taxon>Streptophyta</taxon>
        <taxon>Embryophyta</taxon>
        <taxon>Tracheophyta</taxon>
        <taxon>Spermatophyta</taxon>
        <taxon>Magnoliopsida</taxon>
        <taxon>Liliopsida</taxon>
        <taxon>Arecaceae</taxon>
        <taxon>Arecoideae</taxon>
        <taxon>Cocoseae</taxon>
        <taxon>Attaleinae</taxon>
        <taxon>Cocos</taxon>
    </lineage>
</organism>
<feature type="transmembrane region" description="Helical" evidence="1">
    <location>
        <begin position="95"/>
        <end position="118"/>
    </location>
</feature>
<feature type="transmembrane region" description="Helical" evidence="1">
    <location>
        <begin position="55"/>
        <end position="75"/>
    </location>
</feature>
<evidence type="ECO:0000313" key="2">
    <source>
        <dbReference type="EMBL" id="KAG1334331.1"/>
    </source>
</evidence>